<sequence length="66" mass="7580">MERTFSIAFLTFAQKMQEDIGGYRLLQHFFICGRNPVRFGALIPVWLLNDGIMDSTRCIKSINVAK</sequence>
<organism evidence="1 2">
    <name type="scientific">Cytobacillus praedii</name>
    <dbReference type="NCBI Taxonomy" id="1742358"/>
    <lineage>
        <taxon>Bacteria</taxon>
        <taxon>Bacillati</taxon>
        <taxon>Bacillota</taxon>
        <taxon>Bacilli</taxon>
        <taxon>Bacillales</taxon>
        <taxon>Bacillaceae</taxon>
        <taxon>Cytobacillus</taxon>
    </lineage>
</organism>
<name>A0A4R1B1A6_9BACI</name>
<comment type="caution">
    <text evidence="1">The sequence shown here is derived from an EMBL/GenBank/DDBJ whole genome shotgun (WGS) entry which is preliminary data.</text>
</comment>
<dbReference type="AlphaFoldDB" id="A0A4R1B1A6"/>
<dbReference type="Proteomes" id="UP000293846">
    <property type="component" value="Unassembled WGS sequence"/>
</dbReference>
<dbReference type="EMBL" id="SJTH01000006">
    <property type="protein sequence ID" value="TCJ04975.1"/>
    <property type="molecule type" value="Genomic_DNA"/>
</dbReference>
<protein>
    <submittedName>
        <fullName evidence="1">Uncharacterized protein</fullName>
    </submittedName>
</protein>
<proteinExistence type="predicted"/>
<evidence type="ECO:0000313" key="2">
    <source>
        <dbReference type="Proteomes" id="UP000293846"/>
    </source>
</evidence>
<reference evidence="1 2" key="1">
    <citation type="submission" date="2019-03" db="EMBL/GenBank/DDBJ databases">
        <authorList>
            <person name="Jensen L."/>
            <person name="Storgaard J."/>
            <person name="Sulaj E."/>
            <person name="Schramm A."/>
            <person name="Marshall I.P.G."/>
        </authorList>
    </citation>
    <scope>NUCLEOTIDE SEQUENCE [LARGE SCALE GENOMIC DNA]</scope>
    <source>
        <strain evidence="1 2">2017H2G3</strain>
    </source>
</reference>
<keyword evidence="2" id="KW-1185">Reference proteome</keyword>
<evidence type="ECO:0000313" key="1">
    <source>
        <dbReference type="EMBL" id="TCJ04975.1"/>
    </source>
</evidence>
<gene>
    <name evidence="1" type="ORF">E0Y62_07080</name>
</gene>
<accession>A0A4R1B1A6</accession>